<dbReference type="PANTHER" id="PTHR31088:SF6">
    <property type="entry name" value="PHAGE SHOCK PROTEIN A"/>
    <property type="match status" value="1"/>
</dbReference>
<dbReference type="EMBL" id="QXHD01000004">
    <property type="protein sequence ID" value="NEZ55408.1"/>
    <property type="molecule type" value="Genomic_DNA"/>
</dbReference>
<feature type="coiled-coil region" evidence="2">
    <location>
        <begin position="38"/>
        <end position="93"/>
    </location>
</feature>
<gene>
    <name evidence="3" type="ORF">DXZ20_06900</name>
</gene>
<dbReference type="RefSeq" id="WP_163697254.1">
    <property type="nucleotide sequence ID" value="NZ_QXHD01000004.1"/>
</dbReference>
<sequence>MGDDEFSDGPTTKFDAEYKVGLDLVGLNRLLQQGIDPEKLLDSEIEQMEADSQNARQAIVNVIANQKRLQQQYEKAQTEVNKWKRRAHLALQKGDEYLAREALIRKKMHTGILSNLEVQINQEPASVQTLKQNLTFLEAKIAEAKSMKTRLKAQIAAAKVNGQLQKTAGNLGASSAMTAFERMEEKILQIEARSQAEEELTETDLESQFAMLESDNDFDEELAAMKAQLLGSVQQLPQSPNSEPSNTLVSCAAVDVELEELKRMLDQL</sequence>
<keyword evidence="4" id="KW-1185">Reference proteome</keyword>
<proteinExistence type="inferred from homology"/>
<dbReference type="AlphaFoldDB" id="A0A6M0RGP4"/>
<keyword evidence="2" id="KW-0175">Coiled coil</keyword>
<protein>
    <submittedName>
        <fullName evidence="3">PspA/IM30 family protein</fullName>
    </submittedName>
</protein>
<feature type="coiled-coil region" evidence="2">
    <location>
        <begin position="127"/>
        <end position="200"/>
    </location>
</feature>
<reference evidence="3 4" key="1">
    <citation type="journal article" date="2020" name="Microb. Ecol.">
        <title>Ecogenomics of the Marine Benthic Filamentous Cyanobacterium Adonisia.</title>
        <authorList>
            <person name="Walter J.M."/>
            <person name="Coutinho F.H."/>
            <person name="Leomil L."/>
            <person name="Hargreaves P.I."/>
            <person name="Campeao M.E."/>
            <person name="Vieira V.V."/>
            <person name="Silva B.S."/>
            <person name="Fistarol G.O."/>
            <person name="Salomon P.S."/>
            <person name="Sawabe T."/>
            <person name="Mino S."/>
            <person name="Hosokawa M."/>
            <person name="Miyashita H."/>
            <person name="Maruyama F."/>
            <person name="van Verk M.C."/>
            <person name="Dutilh B.E."/>
            <person name="Thompson C.C."/>
            <person name="Thompson F.L."/>
        </authorList>
    </citation>
    <scope>NUCLEOTIDE SEQUENCE [LARGE SCALE GENOMIC DNA]</scope>
    <source>
        <strain evidence="3 4">CCMR0081</strain>
    </source>
</reference>
<dbReference type="PANTHER" id="PTHR31088">
    <property type="entry name" value="MEMBRANE-ASSOCIATED PROTEIN VIPP1, CHLOROPLASTIC"/>
    <property type="match status" value="1"/>
</dbReference>
<evidence type="ECO:0000256" key="1">
    <source>
        <dbReference type="ARBA" id="ARBA00043985"/>
    </source>
</evidence>
<organism evidence="3 4">
    <name type="scientific">Adonisia turfae CCMR0081</name>
    <dbReference type="NCBI Taxonomy" id="2292702"/>
    <lineage>
        <taxon>Bacteria</taxon>
        <taxon>Bacillati</taxon>
        <taxon>Cyanobacteriota</taxon>
        <taxon>Adonisia</taxon>
        <taxon>Adonisia turfae</taxon>
    </lineage>
</organism>
<dbReference type="InterPro" id="IPR007157">
    <property type="entry name" value="PspA_VIPP1"/>
</dbReference>
<comment type="caution">
    <text evidence="3">The sequence shown here is derived from an EMBL/GenBank/DDBJ whole genome shotgun (WGS) entry which is preliminary data.</text>
</comment>
<name>A0A6M0RGP4_9CYAN</name>
<dbReference type="Pfam" id="PF04012">
    <property type="entry name" value="PspA_IM30"/>
    <property type="match status" value="1"/>
</dbReference>
<comment type="similarity">
    <text evidence="1">Belongs to the PspA/Vipp/IM30 family.</text>
</comment>
<evidence type="ECO:0000256" key="2">
    <source>
        <dbReference type="SAM" id="Coils"/>
    </source>
</evidence>
<accession>A0A6M0RGP4</accession>
<dbReference type="Proteomes" id="UP000481033">
    <property type="component" value="Unassembled WGS sequence"/>
</dbReference>
<evidence type="ECO:0000313" key="4">
    <source>
        <dbReference type="Proteomes" id="UP000481033"/>
    </source>
</evidence>
<evidence type="ECO:0000313" key="3">
    <source>
        <dbReference type="EMBL" id="NEZ55408.1"/>
    </source>
</evidence>